<keyword evidence="1" id="KW-0479">Metal-binding</keyword>
<dbReference type="AlphaFoldDB" id="A0AAD5LFB6"/>
<keyword evidence="3" id="KW-0862">Zinc</keyword>
<dbReference type="PANTHER" id="PTHR47794">
    <property type="entry name" value="VACUOLAR PROTEIN SORTING-ASSOCIATED PROTEIN 27"/>
    <property type="match status" value="1"/>
</dbReference>
<feature type="compositionally biased region" description="Acidic residues" evidence="6">
    <location>
        <begin position="431"/>
        <end position="440"/>
    </location>
</feature>
<dbReference type="EMBL" id="JAKCXM010000193">
    <property type="protein sequence ID" value="KAJ0399134.1"/>
    <property type="molecule type" value="Genomic_DNA"/>
</dbReference>
<name>A0AAD5LFB6_PYTIN</name>
<dbReference type="InterPro" id="IPR013083">
    <property type="entry name" value="Znf_RING/FYVE/PHD"/>
</dbReference>
<sequence length="645" mass="71237">METLLSMAMAPRPDDSDAESDLEPHEGMPVMAPAAAGARGKHARHELRTFIPEGRWKLDASCGICGVHFGYLRGRHHCRYCGMSVCGKHSRSRAVVPTSMSAERQRVCDVCYPKCQYGLPLMRRRGYTTADGVPMTTRTNNGLDFEIDTSTDSRLYRSARGRSQRARTVFRLHDTSDDAFARPDHYHASPVDLPMPKTVDAAAPQRRRGQSEPPEQTSVKIIPRRHKFPLPSPTSHQSPPPSPAASAPFQPDQPSTKPLNLDKIGPAMHSSQDLWSLSASSSPVGWPQHDSNLDSSYGPVRDTKDQDALAMQYLSFAKGDITTLETSRLVVSHERTDPFPFDATVMELQPAPELQFEMHDPLAATAISPLRSAAKKPQNRLASSSSTCTVSVSDSDELNEEKPLENAAAEWDVGGGRVSDTVTEESASFFGDDDIDDSQSDVEPPSPLPEPTVEVEAGDEDTRALLNTGVPTVVGEEDSVITQPLASKEEIELQREVMELEWRIRQLQMELPVLLEQWRRVENIAKCQREEARESRDKVRRYEKARAVVSHAVRSACRSLEAGEHEAAILALTRAAGIERTNAKVWFLLAQARFKVGELEPAEEACRISLELQSSAAASTLLGRILHAQGRHDEAIQCYLTSLGR</sequence>
<keyword evidence="2 4" id="KW-0863">Zinc-finger</keyword>
<feature type="region of interest" description="Disordered" evidence="6">
    <location>
        <begin position="179"/>
        <end position="266"/>
    </location>
</feature>
<keyword evidence="5" id="KW-0175">Coiled coil</keyword>
<dbReference type="SUPFAM" id="SSF57903">
    <property type="entry name" value="FYVE/PHD zinc finger"/>
    <property type="match status" value="1"/>
</dbReference>
<dbReference type="GO" id="GO:0043130">
    <property type="term" value="F:ubiquitin binding"/>
    <property type="evidence" value="ECO:0007669"/>
    <property type="project" value="TreeGrafter"/>
</dbReference>
<dbReference type="InterPro" id="IPR019734">
    <property type="entry name" value="TPR_rpt"/>
</dbReference>
<reference evidence="8" key="1">
    <citation type="submission" date="2021-12" db="EMBL/GenBank/DDBJ databases">
        <title>Prjna785345.</title>
        <authorList>
            <person name="Rujirawat T."/>
            <person name="Krajaejun T."/>
        </authorList>
    </citation>
    <scope>NUCLEOTIDE SEQUENCE</scope>
    <source>
        <strain evidence="8">Pi057C3</strain>
    </source>
</reference>
<evidence type="ECO:0000256" key="4">
    <source>
        <dbReference type="PROSITE-ProRule" id="PRU00091"/>
    </source>
</evidence>
<dbReference type="InterPro" id="IPR017455">
    <property type="entry name" value="Znf_FYVE-rel"/>
</dbReference>
<evidence type="ECO:0000256" key="6">
    <source>
        <dbReference type="SAM" id="MobiDB-lite"/>
    </source>
</evidence>
<dbReference type="Pfam" id="PF13181">
    <property type="entry name" value="TPR_8"/>
    <property type="match status" value="1"/>
</dbReference>
<proteinExistence type="predicted"/>
<comment type="caution">
    <text evidence="8">The sequence shown here is derived from an EMBL/GenBank/DDBJ whole genome shotgun (WGS) entry which is preliminary data.</text>
</comment>
<feature type="domain" description="FYVE-type" evidence="7">
    <location>
        <begin position="56"/>
        <end position="116"/>
    </location>
</feature>
<dbReference type="InterPro" id="IPR000306">
    <property type="entry name" value="Znf_FYVE"/>
</dbReference>
<dbReference type="PROSITE" id="PS50178">
    <property type="entry name" value="ZF_FYVE"/>
    <property type="match status" value="1"/>
</dbReference>
<dbReference type="CDD" id="cd15760">
    <property type="entry name" value="FYVE_scVPS27p_like"/>
    <property type="match status" value="1"/>
</dbReference>
<evidence type="ECO:0000256" key="2">
    <source>
        <dbReference type="ARBA" id="ARBA00022771"/>
    </source>
</evidence>
<dbReference type="GO" id="GO:0006623">
    <property type="term" value="P:protein targeting to vacuole"/>
    <property type="evidence" value="ECO:0007669"/>
    <property type="project" value="TreeGrafter"/>
</dbReference>
<dbReference type="InterPro" id="IPR011011">
    <property type="entry name" value="Znf_FYVE_PHD"/>
</dbReference>
<keyword evidence="9" id="KW-1185">Reference proteome</keyword>
<dbReference type="GO" id="GO:0033565">
    <property type="term" value="C:ESCRT-0 complex"/>
    <property type="evidence" value="ECO:0007669"/>
    <property type="project" value="TreeGrafter"/>
</dbReference>
<dbReference type="SMART" id="SM00064">
    <property type="entry name" value="FYVE"/>
    <property type="match status" value="1"/>
</dbReference>
<dbReference type="GO" id="GO:0032266">
    <property type="term" value="F:phosphatidylinositol-3-phosphate binding"/>
    <property type="evidence" value="ECO:0007669"/>
    <property type="project" value="TreeGrafter"/>
</dbReference>
<dbReference type="GO" id="GO:0043328">
    <property type="term" value="P:protein transport to vacuole involved in ubiquitin-dependent protein catabolic process via the multivesicular body sorting pathway"/>
    <property type="evidence" value="ECO:0007669"/>
    <property type="project" value="TreeGrafter"/>
</dbReference>
<dbReference type="SUPFAM" id="SSF48452">
    <property type="entry name" value="TPR-like"/>
    <property type="match status" value="1"/>
</dbReference>
<dbReference type="Proteomes" id="UP001209570">
    <property type="component" value="Unassembled WGS sequence"/>
</dbReference>
<dbReference type="GO" id="GO:0008270">
    <property type="term" value="F:zinc ion binding"/>
    <property type="evidence" value="ECO:0007669"/>
    <property type="project" value="UniProtKB-KW"/>
</dbReference>
<feature type="compositionally biased region" description="Low complexity" evidence="6">
    <location>
        <begin position="383"/>
        <end position="393"/>
    </location>
</feature>
<dbReference type="Pfam" id="PF01363">
    <property type="entry name" value="FYVE"/>
    <property type="match status" value="1"/>
</dbReference>
<gene>
    <name evidence="8" type="ORF">P43SY_007540</name>
</gene>
<feature type="region of interest" description="Disordered" evidence="6">
    <location>
        <begin position="1"/>
        <end position="28"/>
    </location>
</feature>
<evidence type="ECO:0000256" key="5">
    <source>
        <dbReference type="SAM" id="Coils"/>
    </source>
</evidence>
<evidence type="ECO:0000256" key="1">
    <source>
        <dbReference type="ARBA" id="ARBA00022723"/>
    </source>
</evidence>
<evidence type="ECO:0000259" key="7">
    <source>
        <dbReference type="PROSITE" id="PS50178"/>
    </source>
</evidence>
<feature type="coiled-coil region" evidence="5">
    <location>
        <begin position="490"/>
        <end position="545"/>
    </location>
</feature>
<feature type="region of interest" description="Disordered" evidence="6">
    <location>
        <begin position="375"/>
        <end position="452"/>
    </location>
</feature>
<evidence type="ECO:0000256" key="3">
    <source>
        <dbReference type="ARBA" id="ARBA00022833"/>
    </source>
</evidence>
<evidence type="ECO:0000313" key="8">
    <source>
        <dbReference type="EMBL" id="KAJ0399134.1"/>
    </source>
</evidence>
<accession>A0AAD5LFB6</accession>
<dbReference type="PANTHER" id="PTHR47794:SF1">
    <property type="entry name" value="VACUOLAR PROTEIN SORTING-ASSOCIATED PROTEIN 27"/>
    <property type="match status" value="1"/>
</dbReference>
<feature type="compositionally biased region" description="Low complexity" evidence="6">
    <location>
        <begin position="244"/>
        <end position="255"/>
    </location>
</feature>
<dbReference type="Gene3D" id="1.25.40.10">
    <property type="entry name" value="Tetratricopeptide repeat domain"/>
    <property type="match status" value="1"/>
</dbReference>
<dbReference type="InterPro" id="IPR011990">
    <property type="entry name" value="TPR-like_helical_dom_sf"/>
</dbReference>
<protein>
    <recommendedName>
        <fullName evidence="7">FYVE-type domain-containing protein</fullName>
    </recommendedName>
</protein>
<dbReference type="Gene3D" id="3.30.40.10">
    <property type="entry name" value="Zinc/RING finger domain, C3HC4 (zinc finger)"/>
    <property type="match status" value="1"/>
</dbReference>
<organism evidence="8 9">
    <name type="scientific">Pythium insidiosum</name>
    <name type="common">Pythiosis disease agent</name>
    <dbReference type="NCBI Taxonomy" id="114742"/>
    <lineage>
        <taxon>Eukaryota</taxon>
        <taxon>Sar</taxon>
        <taxon>Stramenopiles</taxon>
        <taxon>Oomycota</taxon>
        <taxon>Peronosporomycetes</taxon>
        <taxon>Pythiales</taxon>
        <taxon>Pythiaceae</taxon>
        <taxon>Pythium</taxon>
    </lineage>
</organism>
<evidence type="ECO:0000313" key="9">
    <source>
        <dbReference type="Proteomes" id="UP001209570"/>
    </source>
</evidence>